<proteinExistence type="predicted"/>
<gene>
    <name evidence="1" type="ORF">CPT_Stubb_072</name>
</gene>
<keyword evidence="2" id="KW-1185">Reference proteome</keyword>
<dbReference type="Pfam" id="PF13155">
    <property type="entry name" value="Toprim_2"/>
    <property type="match status" value="1"/>
</dbReference>
<dbReference type="Gene3D" id="3.40.1360.10">
    <property type="match status" value="1"/>
</dbReference>
<organism evidence="1 2">
    <name type="scientific">Proteus phage Stubb</name>
    <dbReference type="NCBI Taxonomy" id="2315597"/>
    <lineage>
        <taxon>Viruses</taxon>
        <taxon>Duplodnaviria</taxon>
        <taxon>Heunggongvirae</taxon>
        <taxon>Uroviricota</taxon>
        <taxon>Caudoviricetes</taxon>
        <taxon>Demerecviridae</taxon>
        <taxon>Novosibvirus</taxon>
        <taxon>Novosibvirus stubb</taxon>
    </lineage>
</organism>
<dbReference type="EMBL" id="MH830339">
    <property type="protein sequence ID" value="AYJ73202.1"/>
    <property type="molecule type" value="Genomic_DNA"/>
</dbReference>
<protein>
    <submittedName>
        <fullName evidence="1">DNA primase</fullName>
    </submittedName>
</protein>
<reference evidence="2" key="1">
    <citation type="submission" date="2018-09" db="EMBL/GenBank/DDBJ databases">
        <title>Complete genome of Proteus mirabilis phage Stubb.</title>
        <authorList>
            <person name="Bourgeois T.A."/>
            <person name="Lessor L."/>
            <person name="O'Leary C.J."/>
            <person name="Liu M."/>
        </authorList>
    </citation>
    <scope>NUCLEOTIDE SEQUENCE [LARGE SCALE GENOMIC DNA]</scope>
</reference>
<evidence type="ECO:0000313" key="1">
    <source>
        <dbReference type="EMBL" id="AYJ73202.1"/>
    </source>
</evidence>
<sequence length="173" mass="19296">MNVLDVLKQKKVTNQHKVWLDLDNNKATFPLFATDGRLVGFQQYTPDAPKKGDTPSGSRYFTWSSEPALWGLDTVNPADTLIFVTEAVFRATALQSVGLNAVSVLGSSMSKPLLRLLNNHQTFKFVWVGDPDNAGAKLCKKFNHGGMQSPKDLDDMSDTELLMFKKVLLDTYR</sequence>
<dbReference type="SUPFAM" id="SSF56731">
    <property type="entry name" value="DNA primase core"/>
    <property type="match status" value="1"/>
</dbReference>
<evidence type="ECO:0000313" key="2">
    <source>
        <dbReference type="Proteomes" id="UP000269143"/>
    </source>
</evidence>
<dbReference type="Proteomes" id="UP000269143">
    <property type="component" value="Segment"/>
</dbReference>
<accession>A0A3B8DZQ7</accession>
<name>A0A3B8DZQ7_9CAUD</name>